<dbReference type="OrthoDB" id="6220758at2759"/>
<dbReference type="Proteomes" id="UP000799437">
    <property type="component" value="Unassembled WGS sequence"/>
</dbReference>
<dbReference type="RefSeq" id="XP_033603665.1">
    <property type="nucleotide sequence ID" value="XM_033748007.1"/>
</dbReference>
<reference evidence="8" key="1">
    <citation type="journal article" date="2020" name="Stud. Mycol.">
        <title>101 Dothideomycetes genomes: a test case for predicting lifestyles and emergence of pathogens.</title>
        <authorList>
            <person name="Haridas S."/>
            <person name="Albert R."/>
            <person name="Binder M."/>
            <person name="Bloem J."/>
            <person name="Labutti K."/>
            <person name="Salamov A."/>
            <person name="Andreopoulos B."/>
            <person name="Baker S."/>
            <person name="Barry K."/>
            <person name="Bills G."/>
            <person name="Bluhm B."/>
            <person name="Cannon C."/>
            <person name="Castanera R."/>
            <person name="Culley D."/>
            <person name="Daum C."/>
            <person name="Ezra D."/>
            <person name="Gonzalez J."/>
            <person name="Henrissat B."/>
            <person name="Kuo A."/>
            <person name="Liang C."/>
            <person name="Lipzen A."/>
            <person name="Lutzoni F."/>
            <person name="Magnuson J."/>
            <person name="Mondo S."/>
            <person name="Nolan M."/>
            <person name="Ohm R."/>
            <person name="Pangilinan J."/>
            <person name="Park H.-J."/>
            <person name="Ramirez L."/>
            <person name="Alfaro M."/>
            <person name="Sun H."/>
            <person name="Tritt A."/>
            <person name="Yoshinaga Y."/>
            <person name="Zwiers L.-H."/>
            <person name="Turgeon B."/>
            <person name="Goodwin S."/>
            <person name="Spatafora J."/>
            <person name="Crous P."/>
            <person name="Grigoriev I."/>
        </authorList>
    </citation>
    <scope>NUCLEOTIDE SEQUENCE</scope>
    <source>
        <strain evidence="8">CBS 121739</strain>
    </source>
</reference>
<keyword evidence="9" id="KW-1185">Reference proteome</keyword>
<evidence type="ECO:0000256" key="5">
    <source>
        <dbReference type="ARBA" id="ARBA00023274"/>
    </source>
</evidence>
<evidence type="ECO:0000256" key="7">
    <source>
        <dbReference type="SAM" id="MobiDB-lite"/>
    </source>
</evidence>
<feature type="compositionally biased region" description="Low complexity" evidence="7">
    <location>
        <begin position="11"/>
        <end position="22"/>
    </location>
</feature>
<evidence type="ECO:0000313" key="9">
    <source>
        <dbReference type="Proteomes" id="UP000799437"/>
    </source>
</evidence>
<comment type="subcellular location">
    <subcellularLocation>
        <location evidence="1">Mitochondrion</location>
    </subcellularLocation>
</comment>
<keyword evidence="3" id="KW-0689">Ribosomal protein</keyword>
<evidence type="ECO:0000256" key="1">
    <source>
        <dbReference type="ARBA" id="ARBA00004173"/>
    </source>
</evidence>
<dbReference type="GO" id="GO:0005739">
    <property type="term" value="C:mitochondrion"/>
    <property type="evidence" value="ECO:0007669"/>
    <property type="project" value="UniProtKB-SubCell"/>
</dbReference>
<accession>A0A6A6WGL1</accession>
<protein>
    <recommendedName>
        <fullName evidence="6">Large ribosomal subunit protein mL50</fullName>
    </recommendedName>
</protein>
<feature type="region of interest" description="Disordered" evidence="7">
    <location>
        <begin position="1"/>
        <end position="31"/>
    </location>
</feature>
<organism evidence="8 9">
    <name type="scientific">Pseudovirgaria hyperparasitica</name>
    <dbReference type="NCBI Taxonomy" id="470096"/>
    <lineage>
        <taxon>Eukaryota</taxon>
        <taxon>Fungi</taxon>
        <taxon>Dikarya</taxon>
        <taxon>Ascomycota</taxon>
        <taxon>Pezizomycotina</taxon>
        <taxon>Dothideomycetes</taxon>
        <taxon>Dothideomycetes incertae sedis</taxon>
        <taxon>Acrospermales</taxon>
        <taxon>Acrospermaceae</taxon>
        <taxon>Pseudovirgaria</taxon>
    </lineage>
</organism>
<dbReference type="GeneID" id="54489061"/>
<keyword evidence="4" id="KW-0496">Mitochondrion</keyword>
<name>A0A6A6WGL1_9PEZI</name>
<dbReference type="Pfam" id="PF10501">
    <property type="entry name" value="Ribosomal_L50"/>
    <property type="match status" value="1"/>
</dbReference>
<feature type="region of interest" description="Disordered" evidence="7">
    <location>
        <begin position="44"/>
        <end position="74"/>
    </location>
</feature>
<dbReference type="GO" id="GO:1990904">
    <property type="term" value="C:ribonucleoprotein complex"/>
    <property type="evidence" value="ECO:0007669"/>
    <property type="project" value="UniProtKB-KW"/>
</dbReference>
<dbReference type="AlphaFoldDB" id="A0A6A6WGL1"/>
<evidence type="ECO:0000256" key="3">
    <source>
        <dbReference type="ARBA" id="ARBA00022980"/>
    </source>
</evidence>
<keyword evidence="5" id="KW-0687">Ribonucleoprotein</keyword>
<comment type="similarity">
    <text evidence="2">Belongs to the mitochondrion-specific ribosomal protein mL50 family.</text>
</comment>
<dbReference type="EMBL" id="ML996567">
    <property type="protein sequence ID" value="KAF2761214.1"/>
    <property type="molecule type" value="Genomic_DNA"/>
</dbReference>
<dbReference type="InterPro" id="IPR018305">
    <property type="entry name" value="Ribosomal_m50"/>
</dbReference>
<evidence type="ECO:0000256" key="6">
    <source>
        <dbReference type="ARBA" id="ARBA00035183"/>
    </source>
</evidence>
<evidence type="ECO:0000256" key="4">
    <source>
        <dbReference type="ARBA" id="ARBA00023128"/>
    </source>
</evidence>
<evidence type="ECO:0000256" key="2">
    <source>
        <dbReference type="ARBA" id="ARBA00008860"/>
    </source>
</evidence>
<gene>
    <name evidence="8" type="ORF">EJ05DRAFT_508400</name>
</gene>
<sequence>MARIPQRLLASIPSSSSSSSPSTLQQATARLPPSLAACTRCSTTTTTLPHGRRHLMTAKYPDSAPRKTDDDDDESVVATRWDGMEHMGSEKSVRRAGEPAVEFRRFISARGKAQSDRALTGVFEGVFKATDGSWRGVALDDLGVKFRAIKQIMQQTGRIIPDPIIHEVRTAGALFAHMRQQNTQTQTTKSTKTQNGTARVADVMRTRELAANVHVSSRRRTMQSRESAIGRWKVVQKALMERHLPLYRETHDWDAGRVRGRRGCV</sequence>
<dbReference type="GO" id="GO:0005840">
    <property type="term" value="C:ribosome"/>
    <property type="evidence" value="ECO:0007669"/>
    <property type="project" value="UniProtKB-KW"/>
</dbReference>
<evidence type="ECO:0000313" key="8">
    <source>
        <dbReference type="EMBL" id="KAF2761214.1"/>
    </source>
</evidence>
<proteinExistence type="inferred from homology"/>